<dbReference type="PANTHER" id="PTHR31942">
    <property type="entry name" value="MLO-LIKE PROTEIN 1"/>
    <property type="match status" value="1"/>
</dbReference>
<dbReference type="PANTHER" id="PTHR31942:SF74">
    <property type="entry name" value="MLO-LIKE PROTEIN 15"/>
    <property type="match status" value="1"/>
</dbReference>
<keyword evidence="4" id="KW-0611">Plant defense</keyword>
<name>A0A1Q3CWS7_CEPFO</name>
<keyword evidence="7" id="KW-0568">Pathogenesis-related protein</keyword>
<evidence type="ECO:0000313" key="9">
    <source>
        <dbReference type="EMBL" id="GAV84684.1"/>
    </source>
</evidence>
<dbReference type="GO" id="GO:0006952">
    <property type="term" value="P:defense response"/>
    <property type="evidence" value="ECO:0007669"/>
    <property type="project" value="UniProtKB-KW"/>
</dbReference>
<keyword evidence="10" id="KW-1185">Reference proteome</keyword>
<dbReference type="EMBL" id="BDDD01003303">
    <property type="protein sequence ID" value="GAV84684.1"/>
    <property type="molecule type" value="Genomic_DNA"/>
</dbReference>
<dbReference type="AlphaFoldDB" id="A0A1Q3CWS7"/>
<evidence type="ECO:0000313" key="10">
    <source>
        <dbReference type="Proteomes" id="UP000187406"/>
    </source>
</evidence>
<proteinExistence type="inferred from homology"/>
<evidence type="ECO:0000256" key="1">
    <source>
        <dbReference type="ARBA" id="ARBA00004141"/>
    </source>
</evidence>
<protein>
    <submittedName>
        <fullName evidence="9">Mlo domain-containing protein</fullName>
    </submittedName>
</protein>
<evidence type="ECO:0000256" key="8">
    <source>
        <dbReference type="SAM" id="Phobius"/>
    </source>
</evidence>
<dbReference type="OrthoDB" id="1388414at2759"/>
<evidence type="ECO:0000256" key="3">
    <source>
        <dbReference type="ARBA" id="ARBA00022692"/>
    </source>
</evidence>
<dbReference type="InterPro" id="IPR004326">
    <property type="entry name" value="Mlo"/>
</dbReference>
<dbReference type="InParanoid" id="A0A1Q3CWS7"/>
<gene>
    <name evidence="9" type="ORF">CFOL_v3_28126</name>
</gene>
<keyword evidence="5 8" id="KW-1133">Transmembrane helix</keyword>
<dbReference type="GO" id="GO:0016020">
    <property type="term" value="C:membrane"/>
    <property type="evidence" value="ECO:0007669"/>
    <property type="project" value="UniProtKB-SubCell"/>
</dbReference>
<evidence type="ECO:0000256" key="7">
    <source>
        <dbReference type="ARBA" id="ARBA00023265"/>
    </source>
</evidence>
<evidence type="ECO:0000256" key="6">
    <source>
        <dbReference type="ARBA" id="ARBA00023136"/>
    </source>
</evidence>
<keyword evidence="3 8" id="KW-0812">Transmembrane</keyword>
<accession>A0A1Q3CWS7</accession>
<comment type="caution">
    <text evidence="9">The sequence shown here is derived from an EMBL/GenBank/DDBJ whole genome shotgun (WGS) entry which is preliminary data.</text>
</comment>
<dbReference type="Proteomes" id="UP000187406">
    <property type="component" value="Unassembled WGS sequence"/>
</dbReference>
<organism evidence="9 10">
    <name type="scientific">Cephalotus follicularis</name>
    <name type="common">Albany pitcher plant</name>
    <dbReference type="NCBI Taxonomy" id="3775"/>
    <lineage>
        <taxon>Eukaryota</taxon>
        <taxon>Viridiplantae</taxon>
        <taxon>Streptophyta</taxon>
        <taxon>Embryophyta</taxon>
        <taxon>Tracheophyta</taxon>
        <taxon>Spermatophyta</taxon>
        <taxon>Magnoliopsida</taxon>
        <taxon>eudicotyledons</taxon>
        <taxon>Gunneridae</taxon>
        <taxon>Pentapetalae</taxon>
        <taxon>rosids</taxon>
        <taxon>fabids</taxon>
        <taxon>Oxalidales</taxon>
        <taxon>Cephalotaceae</taxon>
        <taxon>Cephalotus</taxon>
    </lineage>
</organism>
<evidence type="ECO:0000256" key="4">
    <source>
        <dbReference type="ARBA" id="ARBA00022821"/>
    </source>
</evidence>
<keyword evidence="6 8" id="KW-0472">Membrane</keyword>
<dbReference type="Pfam" id="PF03094">
    <property type="entry name" value="Mlo"/>
    <property type="match status" value="1"/>
</dbReference>
<evidence type="ECO:0000256" key="2">
    <source>
        <dbReference type="ARBA" id="ARBA00006574"/>
    </source>
</evidence>
<sequence>MASKWLHCKQEDSTDNTTTTTHFQNFFSLVPPRGSDRRLLATDHCYAKAKVPLLSITVVDHFHIFIFVLAVAHVSFSALTIRFGGVKISQWKDWEDSIAKINTIQR</sequence>
<dbReference type="STRING" id="3775.A0A1Q3CWS7"/>
<reference evidence="10" key="1">
    <citation type="submission" date="2016-04" db="EMBL/GenBank/DDBJ databases">
        <title>Cephalotus genome sequencing.</title>
        <authorList>
            <person name="Fukushima K."/>
            <person name="Hasebe M."/>
            <person name="Fang X."/>
        </authorList>
    </citation>
    <scope>NUCLEOTIDE SEQUENCE [LARGE SCALE GENOMIC DNA]</scope>
    <source>
        <strain evidence="10">cv. St1</strain>
    </source>
</reference>
<comment type="subcellular location">
    <subcellularLocation>
        <location evidence="1">Membrane</location>
        <topology evidence="1">Multi-pass membrane protein</topology>
    </subcellularLocation>
</comment>
<feature type="non-terminal residue" evidence="9">
    <location>
        <position position="106"/>
    </location>
</feature>
<evidence type="ECO:0000256" key="5">
    <source>
        <dbReference type="ARBA" id="ARBA00022989"/>
    </source>
</evidence>
<comment type="similarity">
    <text evidence="2">Belongs to the MLO family.</text>
</comment>
<feature type="transmembrane region" description="Helical" evidence="8">
    <location>
        <begin position="62"/>
        <end position="81"/>
    </location>
</feature>